<name>A0ABS8KI09_9BURK</name>
<keyword evidence="2" id="KW-1185">Reference proteome</keyword>
<organism evidence="1 2">
    <name type="scientific">Paraburkholderia translucens</name>
    <dbReference type="NCBI Taxonomy" id="2886945"/>
    <lineage>
        <taxon>Bacteria</taxon>
        <taxon>Pseudomonadati</taxon>
        <taxon>Pseudomonadota</taxon>
        <taxon>Betaproteobacteria</taxon>
        <taxon>Burkholderiales</taxon>
        <taxon>Burkholderiaceae</taxon>
        <taxon>Paraburkholderia</taxon>
    </lineage>
</organism>
<dbReference type="RefSeq" id="WP_230562864.1">
    <property type="nucleotide sequence ID" value="NZ_JAJITC010000010.1"/>
</dbReference>
<comment type="caution">
    <text evidence="1">The sequence shown here is derived from an EMBL/GenBank/DDBJ whole genome shotgun (WGS) entry which is preliminary data.</text>
</comment>
<evidence type="ECO:0000313" key="1">
    <source>
        <dbReference type="EMBL" id="MCC8404037.1"/>
    </source>
</evidence>
<reference evidence="1 2" key="1">
    <citation type="submission" date="2021-11" db="EMBL/GenBank/DDBJ databases">
        <authorList>
            <person name="Oh E.-T."/>
            <person name="Kim S.-B."/>
        </authorList>
    </citation>
    <scope>NUCLEOTIDE SEQUENCE [LARGE SCALE GENOMIC DNA]</scope>
    <source>
        <strain evidence="1 2">MMS20-SJTN17</strain>
    </source>
</reference>
<gene>
    <name evidence="1" type="ORF">LJ655_19490</name>
</gene>
<evidence type="ECO:0000313" key="2">
    <source>
        <dbReference type="Proteomes" id="UP001430614"/>
    </source>
</evidence>
<sequence>MRLQAIETADFLVSWTVIRDSEGAFQWIVLVTERCGEQRTVFERRGTCGHVSWSDALDIAAERARRVAAALAEPGQRTMSVQGRRRSPAAP</sequence>
<protein>
    <submittedName>
        <fullName evidence="1">Uncharacterized protein</fullName>
    </submittedName>
</protein>
<proteinExistence type="predicted"/>
<dbReference type="Proteomes" id="UP001430614">
    <property type="component" value="Unassembled WGS sequence"/>
</dbReference>
<dbReference type="EMBL" id="JAJITC010000010">
    <property type="protein sequence ID" value="MCC8404037.1"/>
    <property type="molecule type" value="Genomic_DNA"/>
</dbReference>
<accession>A0ABS8KI09</accession>